<keyword evidence="3 4" id="KW-0408">Iron</keyword>
<dbReference type="InterPro" id="IPR011048">
    <property type="entry name" value="Haem_d1_sf"/>
</dbReference>
<dbReference type="Proteomes" id="UP000580839">
    <property type="component" value="Unassembled WGS sequence"/>
</dbReference>
<protein>
    <recommendedName>
        <fullName evidence="5">Cytochrome c domain-containing protein</fullName>
    </recommendedName>
</protein>
<dbReference type="NCBIfam" id="TIGR02276">
    <property type="entry name" value="beta_rpt_yvtn"/>
    <property type="match status" value="1"/>
</dbReference>
<dbReference type="PANTHER" id="PTHR47197:SF3">
    <property type="entry name" value="DIHYDRO-HEME D1 DEHYDROGENASE"/>
    <property type="match status" value="1"/>
</dbReference>
<keyword evidence="2 4" id="KW-0479">Metal-binding</keyword>
<dbReference type="Gene3D" id="1.10.760.10">
    <property type="entry name" value="Cytochrome c-like domain"/>
    <property type="match status" value="1"/>
</dbReference>
<dbReference type="InterPro" id="IPR009056">
    <property type="entry name" value="Cyt_c-like_dom"/>
</dbReference>
<dbReference type="SUPFAM" id="SSF51004">
    <property type="entry name" value="C-terminal (heme d1) domain of cytochrome cd1-nitrite reductase"/>
    <property type="match status" value="1"/>
</dbReference>
<name>A0A849SR38_UNCEI</name>
<sequence length="926" mass="98013">MRRLPALLACLALLLGVLLLPGHLTSHIALNPDFTHFESAHVHPLVLMPGGSKLLAVNTSDNRLSVFTFVGGLPSRSVDIPVGLEPVSVAALNDSTVWVVNQLSDNVSVVDLKTSHVRATLPVGDEPADVVFAGTPLRAYVSVAQEDVVKVYDPVSLALTNTIAIPGRAPRALATNSGRTTVYVAVLNGGNRTSVLSFGEAFDSLPSPNPPMSITLPPAPHVALIVQQQGNDWRDESGKLWNSKIKYTALDTDLAEISTASNSVTRVLGELGSSVLGLAVNPLTDAVAATSLDARNLTRFENNLRGHTVDTRVAYVAPAGAAVVANLNPHINYSVTPGPASEADSAIGTPSGVTWSADGARAYVTSLASNRLGVLAGGPTPVVLARVPVVAGPTGVAVDAVRGRIYVLGRNRAQLQTLAASSLTSLAITTLGFDPTPNEIVNGRRFFYGGFTSGHGDQSCASCHLFGDLDQLAWDLGNPQGAHLPPPPGFIGLEGFHPMKGPMMTQSLRGVPNTGRLHWRADRTNLAAFNVAFVDLMGRAAPLPDSQMTAFSDFVNNLVYPPNPHQFIDRSFADAPSGQPSAQRGRQSYFFAALDGGQPCNVCHAATNFAPGTNGAIFPDDVLLEDQDMKVPQLRNLYTKSGFNDAPGAQNKRGFGFTHDGAFDDLVDFLRLPVFTFPGGDPQRRDVEAFLMAFDTGMAPAVGVQVTFRGPNNLDPVAIARLDTLRRVSDDSLHVDLIAKGRVAGAPRGWLYLGGDQWMPDVTGQAQIGSAALRALGGTGSEVTITAVPRGSGTRMGIDRDRDGFLDGDERLAHSDPANPTSIPGSVSVPRGDRGFALHSIGPNPFRAATEIRFSLGRASRVECGVFDLFGRRVATLASGETLEAGARLLQWSGRDTDGRPVASGVYYVKLVTDGGHWTRPLVKLR</sequence>
<dbReference type="InterPro" id="IPR025965">
    <property type="entry name" value="FlgD/Vpr_Ig-like"/>
</dbReference>
<dbReference type="InterPro" id="IPR015943">
    <property type="entry name" value="WD40/YVTN_repeat-like_dom_sf"/>
</dbReference>
<dbReference type="InterPro" id="IPR011964">
    <property type="entry name" value="YVTN_b-propeller_repeat"/>
</dbReference>
<keyword evidence="1 4" id="KW-0349">Heme</keyword>
<dbReference type="InterPro" id="IPR051200">
    <property type="entry name" value="Host-pathogen_enzymatic-act"/>
</dbReference>
<dbReference type="Pfam" id="PF13860">
    <property type="entry name" value="FlgD_ig"/>
    <property type="match status" value="1"/>
</dbReference>
<evidence type="ECO:0000313" key="6">
    <source>
        <dbReference type="EMBL" id="NOT35437.1"/>
    </source>
</evidence>
<dbReference type="GO" id="GO:0046872">
    <property type="term" value="F:metal ion binding"/>
    <property type="evidence" value="ECO:0007669"/>
    <property type="project" value="UniProtKB-KW"/>
</dbReference>
<feature type="domain" description="Cytochrome c" evidence="5">
    <location>
        <begin position="580"/>
        <end position="695"/>
    </location>
</feature>
<evidence type="ECO:0000256" key="3">
    <source>
        <dbReference type="ARBA" id="ARBA00023004"/>
    </source>
</evidence>
<dbReference type="PANTHER" id="PTHR47197">
    <property type="entry name" value="PROTEIN NIRF"/>
    <property type="match status" value="1"/>
</dbReference>
<dbReference type="PROSITE" id="PS51007">
    <property type="entry name" value="CYTC"/>
    <property type="match status" value="1"/>
</dbReference>
<dbReference type="Gene3D" id="2.60.40.4070">
    <property type="match status" value="1"/>
</dbReference>
<dbReference type="SUPFAM" id="SSF46626">
    <property type="entry name" value="Cytochrome c"/>
    <property type="match status" value="2"/>
</dbReference>
<evidence type="ECO:0000256" key="2">
    <source>
        <dbReference type="ARBA" id="ARBA00022723"/>
    </source>
</evidence>
<evidence type="ECO:0000256" key="1">
    <source>
        <dbReference type="ARBA" id="ARBA00022617"/>
    </source>
</evidence>
<dbReference type="AlphaFoldDB" id="A0A849SR38"/>
<dbReference type="GO" id="GO:0009055">
    <property type="term" value="F:electron transfer activity"/>
    <property type="evidence" value="ECO:0007669"/>
    <property type="project" value="InterPro"/>
</dbReference>
<evidence type="ECO:0000256" key="4">
    <source>
        <dbReference type="PROSITE-ProRule" id="PRU00433"/>
    </source>
</evidence>
<evidence type="ECO:0000313" key="7">
    <source>
        <dbReference type="Proteomes" id="UP000580839"/>
    </source>
</evidence>
<dbReference type="EMBL" id="JABFRW010000196">
    <property type="protein sequence ID" value="NOT35437.1"/>
    <property type="molecule type" value="Genomic_DNA"/>
</dbReference>
<dbReference type="InterPro" id="IPR036909">
    <property type="entry name" value="Cyt_c-like_dom_sf"/>
</dbReference>
<organism evidence="6 7">
    <name type="scientific">Eiseniibacteriota bacterium</name>
    <dbReference type="NCBI Taxonomy" id="2212470"/>
    <lineage>
        <taxon>Bacteria</taxon>
        <taxon>Candidatus Eiseniibacteriota</taxon>
    </lineage>
</organism>
<dbReference type="Gene3D" id="2.130.10.10">
    <property type="entry name" value="YVTN repeat-like/Quinoprotein amine dehydrogenase"/>
    <property type="match status" value="2"/>
</dbReference>
<evidence type="ECO:0000259" key="5">
    <source>
        <dbReference type="PROSITE" id="PS51007"/>
    </source>
</evidence>
<dbReference type="GO" id="GO:0020037">
    <property type="term" value="F:heme binding"/>
    <property type="evidence" value="ECO:0007669"/>
    <property type="project" value="InterPro"/>
</dbReference>
<reference evidence="6 7" key="1">
    <citation type="submission" date="2020-04" db="EMBL/GenBank/DDBJ databases">
        <title>Metagenomic profiling of ammonia- and methane-oxidizing microorganisms in a Dutch drinking water treatment plant.</title>
        <authorList>
            <person name="Poghosyan L."/>
            <person name="Leucker S."/>
        </authorList>
    </citation>
    <scope>NUCLEOTIDE SEQUENCE [LARGE SCALE GENOMIC DNA]</scope>
    <source>
        <strain evidence="6">S-RSF-IL-03</strain>
    </source>
</reference>
<dbReference type="SUPFAM" id="SSF50974">
    <property type="entry name" value="Nitrous oxide reductase, N-terminal domain"/>
    <property type="match status" value="1"/>
</dbReference>
<comment type="caution">
    <text evidence="6">The sequence shown here is derived from an EMBL/GenBank/DDBJ whole genome shotgun (WGS) entry which is preliminary data.</text>
</comment>
<proteinExistence type="predicted"/>
<accession>A0A849SR38</accession>
<dbReference type="InterPro" id="IPR011045">
    <property type="entry name" value="N2O_reductase_N"/>
</dbReference>
<gene>
    <name evidence="6" type="ORF">HOP12_14930</name>
</gene>